<evidence type="ECO:0000313" key="3">
    <source>
        <dbReference type="Proteomes" id="UP000053902"/>
    </source>
</evidence>
<gene>
    <name evidence="2" type="ORF">BN1079_00459</name>
</gene>
<feature type="region of interest" description="Disordered" evidence="1">
    <location>
        <begin position="1"/>
        <end position="30"/>
    </location>
</feature>
<dbReference type="HOGENOM" id="CLU_210407_0_0_6"/>
<proteinExistence type="predicted"/>
<sequence length="58" mass="6478">MNSKTLENLVRQAAPSTQPPLETWKQRRRGKRDYRPCAAALVRRATLDAGVQAAEGWG</sequence>
<reference evidence="2 3" key="1">
    <citation type="submission" date="2014-07" db="EMBL/GenBank/DDBJ databases">
        <authorList>
            <person name="Urmite Genomes Urmite Genomes"/>
        </authorList>
    </citation>
    <scope>NUCLEOTIDE SEQUENCE [LARGE SCALE GENOMIC DNA]</scope>
    <source>
        <strain evidence="2 3">20_BN</strain>
    </source>
</reference>
<organism evidence="2 3">
    <name type="scientific">Pseudomonas saudiphocaensis</name>
    <dbReference type="NCBI Taxonomy" id="1499686"/>
    <lineage>
        <taxon>Bacteria</taxon>
        <taxon>Pseudomonadati</taxon>
        <taxon>Pseudomonadota</taxon>
        <taxon>Gammaproteobacteria</taxon>
        <taxon>Pseudomonadales</taxon>
        <taxon>Pseudomonadaceae</taxon>
        <taxon>Pseudomonas</taxon>
    </lineage>
</organism>
<dbReference type="AlphaFoldDB" id="A0A078LS34"/>
<keyword evidence="3" id="KW-1185">Reference proteome</keyword>
<name>A0A078LS34_9PSED</name>
<dbReference type="Proteomes" id="UP000053902">
    <property type="component" value="Unassembled WGS sequence"/>
</dbReference>
<dbReference type="EMBL" id="CCSF01000001">
    <property type="protein sequence ID" value="CDZ93177.1"/>
    <property type="molecule type" value="Genomic_DNA"/>
</dbReference>
<evidence type="ECO:0000313" key="2">
    <source>
        <dbReference type="EMBL" id="CDZ93177.1"/>
    </source>
</evidence>
<protein>
    <submittedName>
        <fullName evidence="2">Uncharacterized protein</fullName>
    </submittedName>
</protein>
<evidence type="ECO:0000256" key="1">
    <source>
        <dbReference type="SAM" id="MobiDB-lite"/>
    </source>
</evidence>
<dbReference type="RefSeq" id="WP_171819278.1">
    <property type="nucleotide sequence ID" value="NZ_CCSF01000001.1"/>
</dbReference>
<accession>A0A078LS34</accession>